<keyword evidence="1 2" id="KW-0238">DNA-binding</keyword>
<organism evidence="3 4">
    <name type="scientific">Oidiodendron maius (strain Zn)</name>
    <dbReference type="NCBI Taxonomy" id="913774"/>
    <lineage>
        <taxon>Eukaryota</taxon>
        <taxon>Fungi</taxon>
        <taxon>Dikarya</taxon>
        <taxon>Ascomycota</taxon>
        <taxon>Pezizomycotina</taxon>
        <taxon>Leotiomycetes</taxon>
        <taxon>Leotiomycetes incertae sedis</taxon>
        <taxon>Myxotrichaceae</taxon>
        <taxon>Oidiodendron</taxon>
    </lineage>
</organism>
<dbReference type="PIRSF" id="PIRSF002070">
    <property type="entry name" value="SSB"/>
    <property type="match status" value="1"/>
</dbReference>
<dbReference type="InterPro" id="IPR000424">
    <property type="entry name" value="Primosome_PriB/ssb"/>
</dbReference>
<dbReference type="PANTHER" id="PTHR10302:SF0">
    <property type="entry name" value="SINGLE-STRANDED DNA-BINDING PROTEIN, MITOCHONDRIAL"/>
    <property type="match status" value="1"/>
</dbReference>
<dbReference type="STRING" id="913774.A0A0C3D3S7"/>
<evidence type="ECO:0000256" key="1">
    <source>
        <dbReference type="ARBA" id="ARBA00023125"/>
    </source>
</evidence>
<proteinExistence type="predicted"/>
<keyword evidence="2" id="KW-0496">Mitochondrion</keyword>
<evidence type="ECO:0000313" key="3">
    <source>
        <dbReference type="EMBL" id="KIN05924.1"/>
    </source>
</evidence>
<gene>
    <name evidence="3" type="ORF">OIDMADRAFT_17067</name>
</gene>
<reference evidence="4" key="2">
    <citation type="submission" date="2015-01" db="EMBL/GenBank/DDBJ databases">
        <title>Evolutionary Origins and Diversification of the Mycorrhizal Mutualists.</title>
        <authorList>
            <consortium name="DOE Joint Genome Institute"/>
            <consortium name="Mycorrhizal Genomics Consortium"/>
            <person name="Kohler A."/>
            <person name="Kuo A."/>
            <person name="Nagy L.G."/>
            <person name="Floudas D."/>
            <person name="Copeland A."/>
            <person name="Barry K.W."/>
            <person name="Cichocki N."/>
            <person name="Veneault-Fourrey C."/>
            <person name="LaButti K."/>
            <person name="Lindquist E.A."/>
            <person name="Lipzen A."/>
            <person name="Lundell T."/>
            <person name="Morin E."/>
            <person name="Murat C."/>
            <person name="Riley R."/>
            <person name="Ohm R."/>
            <person name="Sun H."/>
            <person name="Tunlid A."/>
            <person name="Henrissat B."/>
            <person name="Grigoriev I.V."/>
            <person name="Hibbett D.S."/>
            <person name="Martin F."/>
        </authorList>
    </citation>
    <scope>NUCLEOTIDE SEQUENCE [LARGE SCALE GENOMIC DNA]</scope>
    <source>
        <strain evidence="4">Zn</strain>
    </source>
</reference>
<dbReference type="SUPFAM" id="SSF50249">
    <property type="entry name" value="Nucleic acid-binding proteins"/>
    <property type="match status" value="1"/>
</dbReference>
<dbReference type="InterPro" id="IPR011344">
    <property type="entry name" value="ssDNA-bd"/>
</dbReference>
<dbReference type="GO" id="GO:0006264">
    <property type="term" value="P:mitochondrial DNA replication"/>
    <property type="evidence" value="ECO:0007669"/>
    <property type="project" value="TreeGrafter"/>
</dbReference>
<dbReference type="CDD" id="cd04496">
    <property type="entry name" value="SSB_OBF"/>
    <property type="match status" value="1"/>
</dbReference>
<evidence type="ECO:0000256" key="2">
    <source>
        <dbReference type="PIRNR" id="PIRNR002070"/>
    </source>
</evidence>
<name>A0A0C3D3S7_OIDMZ</name>
<dbReference type="FunCoup" id="A0A0C3D3S7">
    <property type="interactions" value="189"/>
</dbReference>
<reference evidence="3 4" key="1">
    <citation type="submission" date="2014-04" db="EMBL/GenBank/DDBJ databases">
        <authorList>
            <consortium name="DOE Joint Genome Institute"/>
            <person name="Kuo A."/>
            <person name="Martino E."/>
            <person name="Perotto S."/>
            <person name="Kohler A."/>
            <person name="Nagy L.G."/>
            <person name="Floudas D."/>
            <person name="Copeland A."/>
            <person name="Barry K.W."/>
            <person name="Cichocki N."/>
            <person name="Veneault-Fourrey C."/>
            <person name="LaButti K."/>
            <person name="Lindquist E.A."/>
            <person name="Lipzen A."/>
            <person name="Lundell T."/>
            <person name="Morin E."/>
            <person name="Murat C."/>
            <person name="Sun H."/>
            <person name="Tunlid A."/>
            <person name="Henrissat B."/>
            <person name="Grigoriev I.V."/>
            <person name="Hibbett D.S."/>
            <person name="Martin F."/>
            <person name="Nordberg H.P."/>
            <person name="Cantor M.N."/>
            <person name="Hua S.X."/>
        </authorList>
    </citation>
    <scope>NUCLEOTIDE SEQUENCE [LARGE SCALE GENOMIC DNA]</scope>
    <source>
        <strain evidence="3 4">Zn</strain>
    </source>
</reference>
<dbReference type="NCBIfam" id="TIGR00621">
    <property type="entry name" value="ssb"/>
    <property type="match status" value="1"/>
</dbReference>
<dbReference type="AlphaFoldDB" id="A0A0C3D3S7"/>
<protein>
    <recommendedName>
        <fullName evidence="2">Single-stranded DNA-binding protein</fullName>
    </recommendedName>
</protein>
<dbReference type="Pfam" id="PF00436">
    <property type="entry name" value="SSB"/>
    <property type="match status" value="1"/>
</dbReference>
<dbReference type="Proteomes" id="UP000054321">
    <property type="component" value="Unassembled WGS sequence"/>
</dbReference>
<dbReference type="HOGENOM" id="CLU_126647_0_0_1"/>
<keyword evidence="4" id="KW-1185">Reference proteome</keyword>
<dbReference type="InParanoid" id="A0A0C3D3S7"/>
<dbReference type="OrthoDB" id="1078367at2759"/>
<sequence length="132" mass="14495">MSAFLLRRALPVSARAFSTSSRASTFAKITLVGRLGDSPEVVPTSTGSEILRYNVATNSGPRDNQKTNWFRVTSFTPEGPQRDFIAGLEKGTLVYVEGSAEMNQYTDSEGKPRTALSIVQQRLDVLARKPKE</sequence>
<dbReference type="EMBL" id="KN832871">
    <property type="protein sequence ID" value="KIN05924.1"/>
    <property type="molecule type" value="Genomic_DNA"/>
</dbReference>
<dbReference type="Gene3D" id="2.40.50.140">
    <property type="entry name" value="Nucleic acid-binding proteins"/>
    <property type="match status" value="1"/>
</dbReference>
<dbReference type="GO" id="GO:0003697">
    <property type="term" value="F:single-stranded DNA binding"/>
    <property type="evidence" value="ECO:0007669"/>
    <property type="project" value="InterPro"/>
</dbReference>
<dbReference type="PROSITE" id="PS50935">
    <property type="entry name" value="SSB"/>
    <property type="match status" value="1"/>
</dbReference>
<dbReference type="PANTHER" id="PTHR10302">
    <property type="entry name" value="SINGLE-STRANDED DNA-BINDING PROTEIN"/>
    <property type="match status" value="1"/>
</dbReference>
<dbReference type="GO" id="GO:0042645">
    <property type="term" value="C:mitochondrial nucleoid"/>
    <property type="evidence" value="ECO:0007669"/>
    <property type="project" value="TreeGrafter"/>
</dbReference>
<comment type="subcellular location">
    <subcellularLocation>
        <location evidence="2">Mitochondrion</location>
    </subcellularLocation>
</comment>
<accession>A0A0C3D3S7</accession>
<evidence type="ECO:0000313" key="4">
    <source>
        <dbReference type="Proteomes" id="UP000054321"/>
    </source>
</evidence>
<dbReference type="InterPro" id="IPR012340">
    <property type="entry name" value="NA-bd_OB-fold"/>
</dbReference>